<proteinExistence type="predicted"/>
<reference evidence="1" key="2">
    <citation type="journal article" date="2015" name="Fish Shellfish Immunol.">
        <title>Early steps in the European eel (Anguilla anguilla)-Vibrio vulnificus interaction in the gills: Role of the RtxA13 toxin.</title>
        <authorList>
            <person name="Callol A."/>
            <person name="Pajuelo D."/>
            <person name="Ebbesson L."/>
            <person name="Teles M."/>
            <person name="MacKenzie S."/>
            <person name="Amaro C."/>
        </authorList>
    </citation>
    <scope>NUCLEOTIDE SEQUENCE</scope>
</reference>
<name>A0A0E9PES5_ANGAN</name>
<sequence>MHMPLFWLAWNNFEDFLFCESESQDLFVILLLYSSSSSFFYTCGATVFSVSVWVESDEIVSRGDFLVFLTRSHVPMAVTSCVPCQINRHQLLTKYKL</sequence>
<organism evidence="1">
    <name type="scientific">Anguilla anguilla</name>
    <name type="common">European freshwater eel</name>
    <name type="synonym">Muraena anguilla</name>
    <dbReference type="NCBI Taxonomy" id="7936"/>
    <lineage>
        <taxon>Eukaryota</taxon>
        <taxon>Metazoa</taxon>
        <taxon>Chordata</taxon>
        <taxon>Craniata</taxon>
        <taxon>Vertebrata</taxon>
        <taxon>Euteleostomi</taxon>
        <taxon>Actinopterygii</taxon>
        <taxon>Neopterygii</taxon>
        <taxon>Teleostei</taxon>
        <taxon>Anguilliformes</taxon>
        <taxon>Anguillidae</taxon>
        <taxon>Anguilla</taxon>
    </lineage>
</organism>
<accession>A0A0E9PES5</accession>
<evidence type="ECO:0000313" key="1">
    <source>
        <dbReference type="EMBL" id="JAH02338.1"/>
    </source>
</evidence>
<protein>
    <submittedName>
        <fullName evidence="1">Uncharacterized protein</fullName>
    </submittedName>
</protein>
<dbReference type="EMBL" id="GBXM01106239">
    <property type="protein sequence ID" value="JAH02338.1"/>
    <property type="molecule type" value="Transcribed_RNA"/>
</dbReference>
<reference evidence="1" key="1">
    <citation type="submission" date="2014-11" db="EMBL/GenBank/DDBJ databases">
        <authorList>
            <person name="Amaro Gonzalez C."/>
        </authorList>
    </citation>
    <scope>NUCLEOTIDE SEQUENCE</scope>
</reference>
<dbReference type="AlphaFoldDB" id="A0A0E9PES5"/>